<dbReference type="GO" id="GO:0000160">
    <property type="term" value="P:phosphorelay signal transduction system"/>
    <property type="evidence" value="ECO:0007669"/>
    <property type="project" value="InterPro"/>
</dbReference>
<evidence type="ECO:0000256" key="4">
    <source>
        <dbReference type="PROSITE-ProRule" id="PRU00169"/>
    </source>
</evidence>
<dbReference type="InterPro" id="IPR011006">
    <property type="entry name" value="CheY-like_superfamily"/>
</dbReference>
<dbReference type="AlphaFoldDB" id="A0A316A4B2"/>
<feature type="domain" description="Response regulatory" evidence="5">
    <location>
        <begin position="15"/>
        <end position="138"/>
    </location>
</feature>
<organism evidence="6 7">
    <name type="scientific">Quadrisphaera granulorum</name>
    <dbReference type="NCBI Taxonomy" id="317664"/>
    <lineage>
        <taxon>Bacteria</taxon>
        <taxon>Bacillati</taxon>
        <taxon>Actinomycetota</taxon>
        <taxon>Actinomycetes</taxon>
        <taxon>Kineosporiales</taxon>
        <taxon>Kineosporiaceae</taxon>
        <taxon>Quadrisphaera</taxon>
    </lineage>
</organism>
<dbReference type="Pfam" id="PF00072">
    <property type="entry name" value="Response_reg"/>
    <property type="match status" value="1"/>
</dbReference>
<dbReference type="RefSeq" id="WP_245961831.1">
    <property type="nucleotide sequence ID" value="NZ_QGDQ01000018.1"/>
</dbReference>
<keyword evidence="4" id="KW-0597">Phosphoprotein</keyword>
<dbReference type="Gene3D" id="3.50.50.60">
    <property type="entry name" value="FAD/NAD(P)-binding domain"/>
    <property type="match status" value="2"/>
</dbReference>
<comment type="catalytic activity">
    <reaction evidence="3">
        <text>[thioredoxin]-dithiol + NADP(+) = [thioredoxin]-disulfide + NADPH + H(+)</text>
        <dbReference type="Rhea" id="RHEA:20345"/>
        <dbReference type="Rhea" id="RHEA-COMP:10698"/>
        <dbReference type="Rhea" id="RHEA-COMP:10700"/>
        <dbReference type="ChEBI" id="CHEBI:15378"/>
        <dbReference type="ChEBI" id="CHEBI:29950"/>
        <dbReference type="ChEBI" id="CHEBI:50058"/>
        <dbReference type="ChEBI" id="CHEBI:57783"/>
        <dbReference type="ChEBI" id="CHEBI:58349"/>
        <dbReference type="EC" id="1.8.1.9"/>
    </reaction>
</comment>
<evidence type="ECO:0000313" key="7">
    <source>
        <dbReference type="Proteomes" id="UP000245469"/>
    </source>
</evidence>
<reference evidence="6 7" key="1">
    <citation type="submission" date="2018-03" db="EMBL/GenBank/DDBJ databases">
        <title>Genomic Encyclopedia of Archaeal and Bacterial Type Strains, Phase II (KMG-II): from individual species to whole genera.</title>
        <authorList>
            <person name="Goeker M."/>
        </authorList>
    </citation>
    <scope>NUCLEOTIDE SEQUENCE [LARGE SCALE GENOMIC DNA]</scope>
    <source>
        <strain evidence="6 7">DSM 44889</strain>
    </source>
</reference>
<evidence type="ECO:0000256" key="3">
    <source>
        <dbReference type="ARBA" id="ARBA00048132"/>
    </source>
</evidence>
<proteinExistence type="predicted"/>
<dbReference type="Proteomes" id="UP000245469">
    <property type="component" value="Unassembled WGS sequence"/>
</dbReference>
<dbReference type="GO" id="GO:0004791">
    <property type="term" value="F:thioredoxin-disulfide reductase (NADPH) activity"/>
    <property type="evidence" value="ECO:0007669"/>
    <property type="project" value="UniProtKB-EC"/>
</dbReference>
<accession>A0A316A4B2</accession>
<dbReference type="InterPro" id="IPR050097">
    <property type="entry name" value="Ferredoxin-NADP_redctase_2"/>
</dbReference>
<sequence length="572" mass="60712">MSEPATSPAAAVRPAILTVDDDPSVSRAVARDLRRRYGERYRVVRAESGPVALEALRDLALRGHPVAVLLADHRMPGMSGIEFLEQAMDLHPAARRVLLTAYADTSAAIDAINVVDLDHYLLKPWDPPEEKLYPVLDALLEAWRRDRRASERGRPEVKVVGDRWSPDFFTLRDFLARNQVPYRSLPSDAAEAGLLLAATGAEGLALPVVVLPDGGWLERPTEAQLAAAVGLHTAADADFYDLVVVGGGPAGLGAAVYGASEGLRTVLVERSATGGQAGQSSRIENYLGFPDGISGAQLTDRARRQVDRFGVEVLTACDAVALETDGPARTVVLSDGSRVSGHAVLLATGVSYRTLDVPGVEALTGAGVYYGSALTEAAGCEGVDVHVVGGANSAGQAAVFLAGRARSVTILVRGAGLEATMSAYLIDQIAALPNVTVRAGTQVVEVRGENRLQRLVLDTPRGREEVASDRLFVFIGAAPRTDWLEGTAVRDEYGYVVAGPDLMRGGDPPPGWDLQRDPYHLEASVPGVFVAGDVRSGSVKRVASAVGEGAMAVTLVHRYLEQTWNSGDLPRR</sequence>
<evidence type="ECO:0000313" key="6">
    <source>
        <dbReference type="EMBL" id="PWJ52731.1"/>
    </source>
</evidence>
<protein>
    <submittedName>
        <fullName evidence="6">Thioredoxin reductase (NADPH)</fullName>
    </submittedName>
</protein>
<keyword evidence="1" id="KW-0285">Flavoprotein</keyword>
<dbReference type="Pfam" id="PF07992">
    <property type="entry name" value="Pyr_redox_2"/>
    <property type="match status" value="1"/>
</dbReference>
<dbReference type="PROSITE" id="PS50110">
    <property type="entry name" value="RESPONSE_REGULATORY"/>
    <property type="match status" value="1"/>
</dbReference>
<feature type="modified residue" description="4-aspartylphosphate" evidence="4">
    <location>
        <position position="72"/>
    </location>
</feature>
<keyword evidence="2" id="KW-0560">Oxidoreductase</keyword>
<dbReference type="SUPFAM" id="SSF52172">
    <property type="entry name" value="CheY-like"/>
    <property type="match status" value="1"/>
</dbReference>
<dbReference type="InterPro" id="IPR023753">
    <property type="entry name" value="FAD/NAD-binding_dom"/>
</dbReference>
<evidence type="ECO:0000256" key="1">
    <source>
        <dbReference type="ARBA" id="ARBA00022630"/>
    </source>
</evidence>
<comment type="caution">
    <text evidence="6">The sequence shown here is derived from an EMBL/GenBank/DDBJ whole genome shotgun (WGS) entry which is preliminary data.</text>
</comment>
<evidence type="ECO:0000259" key="5">
    <source>
        <dbReference type="PROSITE" id="PS50110"/>
    </source>
</evidence>
<dbReference type="Gene3D" id="3.40.50.2300">
    <property type="match status" value="1"/>
</dbReference>
<dbReference type="SMART" id="SM00448">
    <property type="entry name" value="REC"/>
    <property type="match status" value="1"/>
</dbReference>
<dbReference type="SUPFAM" id="SSF51905">
    <property type="entry name" value="FAD/NAD(P)-binding domain"/>
    <property type="match status" value="1"/>
</dbReference>
<dbReference type="InterPro" id="IPR036188">
    <property type="entry name" value="FAD/NAD-bd_sf"/>
</dbReference>
<dbReference type="PANTHER" id="PTHR48105">
    <property type="entry name" value="THIOREDOXIN REDUCTASE 1-RELATED-RELATED"/>
    <property type="match status" value="1"/>
</dbReference>
<dbReference type="EMBL" id="QGDQ01000018">
    <property type="protein sequence ID" value="PWJ52731.1"/>
    <property type="molecule type" value="Genomic_DNA"/>
</dbReference>
<dbReference type="InterPro" id="IPR001789">
    <property type="entry name" value="Sig_transdc_resp-reg_receiver"/>
</dbReference>
<gene>
    <name evidence="6" type="ORF">BXY45_118107</name>
</gene>
<evidence type="ECO:0000256" key="2">
    <source>
        <dbReference type="ARBA" id="ARBA00023002"/>
    </source>
</evidence>
<name>A0A316A4B2_9ACTN</name>
<dbReference type="PRINTS" id="PR00368">
    <property type="entry name" value="FADPNR"/>
</dbReference>
<dbReference type="PRINTS" id="PR00469">
    <property type="entry name" value="PNDRDTASEII"/>
</dbReference>
<keyword evidence="7" id="KW-1185">Reference proteome</keyword>